<dbReference type="EMBL" id="JYDR01000125">
    <property type="protein sequence ID" value="KRY67891.1"/>
    <property type="molecule type" value="Genomic_DNA"/>
</dbReference>
<evidence type="ECO:0000313" key="2">
    <source>
        <dbReference type="EMBL" id="KRZ25131.1"/>
    </source>
</evidence>
<protein>
    <submittedName>
        <fullName evidence="1">Uncharacterized protein</fullName>
    </submittedName>
</protein>
<dbReference type="SMART" id="SM00289">
    <property type="entry name" value="WR1"/>
    <property type="match status" value="4"/>
</dbReference>
<dbReference type="InterPro" id="IPR006150">
    <property type="entry name" value="Cys_repeat_1"/>
</dbReference>
<feature type="non-terminal residue" evidence="1">
    <location>
        <position position="1"/>
    </location>
</feature>
<dbReference type="Proteomes" id="UP000054805">
    <property type="component" value="Unassembled WGS sequence"/>
</dbReference>
<organism evidence="1 3">
    <name type="scientific">Trichinella pseudospiralis</name>
    <name type="common">Parasitic roundworm</name>
    <dbReference type="NCBI Taxonomy" id="6337"/>
    <lineage>
        <taxon>Eukaryota</taxon>
        <taxon>Metazoa</taxon>
        <taxon>Ecdysozoa</taxon>
        <taxon>Nematoda</taxon>
        <taxon>Enoplea</taxon>
        <taxon>Dorylaimia</taxon>
        <taxon>Trichinellida</taxon>
        <taxon>Trichinellidae</taxon>
        <taxon>Trichinella</taxon>
    </lineage>
</organism>
<reference evidence="3 4" key="1">
    <citation type="submission" date="2015-01" db="EMBL/GenBank/DDBJ databases">
        <title>Evolution of Trichinella species and genotypes.</title>
        <authorList>
            <person name="Korhonen P.K."/>
            <person name="Edoardo P."/>
            <person name="Giuseppe L.R."/>
            <person name="Gasser R.B."/>
        </authorList>
    </citation>
    <scope>NUCLEOTIDE SEQUENCE [LARGE SCALE GENOMIC DNA]</scope>
    <source>
        <strain evidence="1">ISS13</strain>
        <strain evidence="2">ISS588</strain>
    </source>
</reference>
<evidence type="ECO:0000313" key="4">
    <source>
        <dbReference type="Proteomes" id="UP000054805"/>
    </source>
</evidence>
<proteinExistence type="predicted"/>
<dbReference type="Proteomes" id="UP000054632">
    <property type="component" value="Unassembled WGS sequence"/>
</dbReference>
<keyword evidence="4" id="KW-1185">Reference proteome</keyword>
<comment type="caution">
    <text evidence="1">The sequence shown here is derived from an EMBL/GenBank/DDBJ whole genome shotgun (WGS) entry which is preliminary data.</text>
</comment>
<gene>
    <name evidence="1" type="ORF">T4A_4000</name>
    <name evidence="2" type="ORF">T4B_4168</name>
</gene>
<dbReference type="AlphaFoldDB" id="A0A0V1E418"/>
<accession>A0A0V1E418</accession>
<sequence>LYRRLLYRMHPISYAIFATVLLTSISCRRAPAVFDLFSTTTTNPKKPSKLKTGPNMPAVPEIRRAVSQLSYPANLEIRDNFFPSLLQDKAANCYWKDNVGKMISESTVNDIGVPLLAHVCSKPTQCKNQCLEMHEDGDIEVCNYFTWYQESSTAMFYSLEPNNDWKLYKNGEVNSYEWHCVENGCSWHWRPQQVMKNIENCTQCTLLTTVFCRDFGHCQRLCETLFECNYFMMSANGTEGYGQMYTVPEDLMTSKNYMHSRRKDSFEMRCKKASIIPTDKFAKPNDVQKLKESSIFGSLDSRRQLVNVIPRAFFPQSYLTYAYNYAAGITLNKTNYSMILGLCNTDQLRRSHYNDSTKYFECEPYSKENQQAWKIPDLGQWVEKPCRGDHEEFVENEQRCVKAPKRKKTGRGRCYPLPNEKFSQEENGLCDLSRAALRENPNSVSTYFKCMPSSRRRHCGFWSRRPCFSGGLFNVLLQLCISPTETQYCPSPFVTLSPCASMGGGCPSVSVCIQGYCCMQPMYPISPMLGGPIGAPYNPMPPFGYSPYSNIPPSVPSVNLVTSISTGTSGIYGCPNQMMYMGPCSQSCGGGSVCISGSCCMDRNPMIGGMISPYYASNLGACNPHLPCWKGCPPGMTCQAGLCCGITLPAGGVSGMPYFPPSIYFSSMGQPFGSIPYNLPPINPLSATATASGLNPSGIPTFPFLPRFNQRTRLQQPHLCSSGELSMRACSEGCSDNQQCENGYCCSVQLPVCPLGGLALTDCKSGCKANYACFKNGCCPLPNCPNGQLPVDWCSEDGKCPVNYVCLNKVCCRPTVAQSDSSSTDAISYFLNRVRALTS</sequence>
<dbReference type="EMBL" id="JYDS01000107">
    <property type="protein sequence ID" value="KRZ25131.1"/>
    <property type="molecule type" value="Genomic_DNA"/>
</dbReference>
<evidence type="ECO:0000313" key="3">
    <source>
        <dbReference type="Proteomes" id="UP000054632"/>
    </source>
</evidence>
<name>A0A0V1E418_TRIPS</name>
<evidence type="ECO:0000313" key="1">
    <source>
        <dbReference type="EMBL" id="KRY67891.1"/>
    </source>
</evidence>